<dbReference type="AlphaFoldDB" id="A0A0N0DT91"/>
<dbReference type="PANTHER" id="PTHR28596">
    <property type="entry name" value="BBSOME-INTERACTING PROTEIN 1"/>
    <property type="match status" value="1"/>
</dbReference>
<dbReference type="VEuPathDB" id="TriTrypDB:LpyrH10_17_0210"/>
<dbReference type="OrthoDB" id="267052at2759"/>
<dbReference type="InterPro" id="IPR028233">
    <property type="entry name" value="BBIP10"/>
</dbReference>
<dbReference type="OMA" id="QMQLQLC"/>
<dbReference type="GO" id="GO:0097500">
    <property type="term" value="P:receptor localization to non-motile cilium"/>
    <property type="evidence" value="ECO:0007669"/>
    <property type="project" value="TreeGrafter"/>
</dbReference>
<keyword evidence="3" id="KW-1185">Reference proteome</keyword>
<accession>A0A0N0DT91</accession>
<dbReference type="GeneID" id="26907375"/>
<gene>
    <name evidence="2" type="ORF">ABB37_07089</name>
</gene>
<dbReference type="Pfam" id="PF14777">
    <property type="entry name" value="BBIP10"/>
    <property type="match status" value="1"/>
</dbReference>
<dbReference type="RefSeq" id="XP_015655607.1">
    <property type="nucleotide sequence ID" value="XM_015805601.1"/>
</dbReference>
<dbReference type="EMBL" id="LGTL01000017">
    <property type="protein sequence ID" value="KPA77168.1"/>
    <property type="molecule type" value="Genomic_DNA"/>
</dbReference>
<evidence type="ECO:0000313" key="2">
    <source>
        <dbReference type="EMBL" id="KPA77168.1"/>
    </source>
</evidence>
<feature type="region of interest" description="Disordered" evidence="1">
    <location>
        <begin position="59"/>
        <end position="181"/>
    </location>
</feature>
<evidence type="ECO:0000256" key="1">
    <source>
        <dbReference type="SAM" id="MobiDB-lite"/>
    </source>
</evidence>
<sequence length="181" mass="19152">MEDAVAAQVEDEWAAPVVPESGLVFSAIKYMQLQLCKPKLLPIKSYSLEKLEKMEMKLAQEAKEKRDADRSQRHTAVGWTSPDLRKEPDPPAAAAAPPSSSSPLPSGSAKASPAPRTIDSNTPTSPLPLPKQDASLPSTSVRQLTEEEVAADALGSPQNDNSSDASASEVSALSRTSSVSD</sequence>
<dbReference type="GO" id="GO:0034464">
    <property type="term" value="C:BBSome"/>
    <property type="evidence" value="ECO:0007669"/>
    <property type="project" value="InterPro"/>
</dbReference>
<evidence type="ECO:0000313" key="3">
    <source>
        <dbReference type="Proteomes" id="UP000037923"/>
    </source>
</evidence>
<reference evidence="2 3" key="1">
    <citation type="submission" date="2015-07" db="EMBL/GenBank/DDBJ databases">
        <title>High-quality genome of monoxenous trypanosomatid Leptomonas pyrrhocoris.</title>
        <authorList>
            <person name="Flegontov P."/>
            <person name="Butenko A."/>
            <person name="Firsov S."/>
            <person name="Vlcek C."/>
            <person name="Logacheva M.D."/>
            <person name="Field M."/>
            <person name="Filatov D."/>
            <person name="Flegontova O."/>
            <person name="Gerasimov E."/>
            <person name="Jackson A.P."/>
            <person name="Kelly S."/>
            <person name="Opperdoes F."/>
            <person name="O'Reilly A."/>
            <person name="Votypka J."/>
            <person name="Yurchenko V."/>
            <person name="Lukes J."/>
        </authorList>
    </citation>
    <scope>NUCLEOTIDE SEQUENCE [LARGE SCALE GENOMIC DNA]</scope>
    <source>
        <strain evidence="2">H10</strain>
    </source>
</reference>
<proteinExistence type="predicted"/>
<dbReference type="PANTHER" id="PTHR28596:SF1">
    <property type="entry name" value="BBSOME-INTERACTING PROTEIN 1"/>
    <property type="match status" value="1"/>
</dbReference>
<dbReference type="Proteomes" id="UP000037923">
    <property type="component" value="Unassembled WGS sequence"/>
</dbReference>
<protein>
    <submittedName>
        <fullName evidence="2">Uncharacterized protein</fullName>
    </submittedName>
</protein>
<feature type="compositionally biased region" description="Low complexity" evidence="1">
    <location>
        <begin position="92"/>
        <end position="115"/>
    </location>
</feature>
<feature type="compositionally biased region" description="Basic and acidic residues" evidence="1">
    <location>
        <begin position="59"/>
        <end position="72"/>
    </location>
</feature>
<organism evidence="2 3">
    <name type="scientific">Leptomonas pyrrhocoris</name>
    <name type="common">Firebug parasite</name>
    <dbReference type="NCBI Taxonomy" id="157538"/>
    <lineage>
        <taxon>Eukaryota</taxon>
        <taxon>Discoba</taxon>
        <taxon>Euglenozoa</taxon>
        <taxon>Kinetoplastea</taxon>
        <taxon>Metakinetoplastina</taxon>
        <taxon>Trypanosomatida</taxon>
        <taxon>Trypanosomatidae</taxon>
        <taxon>Leishmaniinae</taxon>
        <taxon>Leptomonas</taxon>
    </lineage>
</organism>
<feature type="compositionally biased region" description="Polar residues" evidence="1">
    <location>
        <begin position="156"/>
        <end position="181"/>
    </location>
</feature>
<comment type="caution">
    <text evidence="2">The sequence shown here is derived from an EMBL/GenBank/DDBJ whole genome shotgun (WGS) entry which is preliminary data.</text>
</comment>
<dbReference type="GO" id="GO:0060271">
    <property type="term" value="P:cilium assembly"/>
    <property type="evidence" value="ECO:0007669"/>
    <property type="project" value="InterPro"/>
</dbReference>
<name>A0A0N0DT91_LEPPY</name>